<evidence type="ECO:0000256" key="4">
    <source>
        <dbReference type="SAM" id="MobiDB-lite"/>
    </source>
</evidence>
<proteinExistence type="inferred from homology"/>
<keyword evidence="3" id="KW-0460">Magnesium</keyword>
<evidence type="ECO:0000313" key="5">
    <source>
        <dbReference type="EMBL" id="SEB92324.1"/>
    </source>
</evidence>
<dbReference type="Gene3D" id="1.10.4080.10">
    <property type="entry name" value="ADP-ribosylation/Crystallin J1"/>
    <property type="match status" value="1"/>
</dbReference>
<dbReference type="AlphaFoldDB" id="A0A1H4NB55"/>
<feature type="binding site" evidence="3">
    <location>
        <position position="54"/>
    </location>
    <ligand>
        <name>Mg(2+)</name>
        <dbReference type="ChEBI" id="CHEBI:18420"/>
        <label>1</label>
    </ligand>
</feature>
<accession>A0A1H4NB55</accession>
<sequence>MAIASKIRGSLLGGALGDALGYVVEFDRIPVIRERFGAQGLQGFEQLSGPVDFSDDTQMTLYSADGLSEVLAWARDGVAADELACVWLAYLRWLQTQGLELPDSAPHPQPRWIDAQEILRHQRHPGRACLTGLSTGQMGTPARPVNPDSKGCGTVMRSAPFGLVPQLTPEAVLRLSADAASLTHGHPSARQSAAHFSLLIHELLLGASLDDAIGALAARLQEDPATDPALRLRVARALELAAERRLLSPEELCAELGEGWVAEEALAIALYAVLATRPSGDDSTTTTPGDAPGEAQQAAGPSAVAPSQRHFRAAVALAVNHDGDSDSTASLTGNILGVLYGEEALPEAWLSGVTGLDVVEHIADELARLVAE</sequence>
<keyword evidence="2 5" id="KW-0378">Hydrolase</keyword>
<dbReference type="GO" id="GO:0016787">
    <property type="term" value="F:hydrolase activity"/>
    <property type="evidence" value="ECO:0007669"/>
    <property type="project" value="UniProtKB-KW"/>
</dbReference>
<evidence type="ECO:0000256" key="1">
    <source>
        <dbReference type="ARBA" id="ARBA00010702"/>
    </source>
</evidence>
<dbReference type="PANTHER" id="PTHR16222:SF24">
    <property type="entry name" value="ADP-RIBOSYLHYDROLASE ARH3"/>
    <property type="match status" value="1"/>
</dbReference>
<dbReference type="Proteomes" id="UP000182652">
    <property type="component" value="Unassembled WGS sequence"/>
</dbReference>
<dbReference type="SUPFAM" id="SSF101478">
    <property type="entry name" value="ADP-ribosylglycohydrolase"/>
    <property type="match status" value="1"/>
</dbReference>
<gene>
    <name evidence="5" type="ORF">SAMN04489745_1607</name>
</gene>
<name>A0A1H4NB55_9MICC</name>
<dbReference type="RefSeq" id="WP_066210883.1">
    <property type="nucleotide sequence ID" value="NZ_FNSN01000003.1"/>
</dbReference>
<protein>
    <submittedName>
        <fullName evidence="5">ADP-ribosylglycohydrolase</fullName>
    </submittedName>
</protein>
<evidence type="ECO:0000313" key="6">
    <source>
        <dbReference type="Proteomes" id="UP000182652"/>
    </source>
</evidence>
<feature type="compositionally biased region" description="Low complexity" evidence="4">
    <location>
        <begin position="281"/>
        <end position="293"/>
    </location>
</feature>
<feature type="binding site" evidence="3">
    <location>
        <position position="55"/>
    </location>
    <ligand>
        <name>Mg(2+)</name>
        <dbReference type="ChEBI" id="CHEBI:18420"/>
        <label>1</label>
    </ligand>
</feature>
<dbReference type="InterPro" id="IPR005502">
    <property type="entry name" value="Ribosyl_crysJ1"/>
</dbReference>
<dbReference type="GO" id="GO:0046872">
    <property type="term" value="F:metal ion binding"/>
    <property type="evidence" value="ECO:0007669"/>
    <property type="project" value="UniProtKB-KW"/>
</dbReference>
<keyword evidence="6" id="KW-1185">Reference proteome</keyword>
<dbReference type="STRING" id="156980.SAMN04489745_1607"/>
<dbReference type="PANTHER" id="PTHR16222">
    <property type="entry name" value="ADP-RIBOSYLGLYCOHYDROLASE"/>
    <property type="match status" value="1"/>
</dbReference>
<keyword evidence="3" id="KW-0479">Metal-binding</keyword>
<comment type="similarity">
    <text evidence="1">Belongs to the ADP-ribosylglycohydrolase family.</text>
</comment>
<dbReference type="Pfam" id="PF03747">
    <property type="entry name" value="ADP_ribosyl_GH"/>
    <property type="match status" value="1"/>
</dbReference>
<feature type="binding site" evidence="3">
    <location>
        <position position="324"/>
    </location>
    <ligand>
        <name>Mg(2+)</name>
        <dbReference type="ChEBI" id="CHEBI:18420"/>
        <label>1</label>
    </ligand>
</feature>
<evidence type="ECO:0000256" key="2">
    <source>
        <dbReference type="ARBA" id="ARBA00022801"/>
    </source>
</evidence>
<evidence type="ECO:0000256" key="3">
    <source>
        <dbReference type="PIRSR" id="PIRSR605502-1"/>
    </source>
</evidence>
<comment type="cofactor">
    <cofactor evidence="3">
        <name>Mg(2+)</name>
        <dbReference type="ChEBI" id="CHEBI:18420"/>
    </cofactor>
    <text evidence="3">Binds 2 magnesium ions per subunit.</text>
</comment>
<feature type="binding site" evidence="3">
    <location>
        <position position="327"/>
    </location>
    <ligand>
        <name>Mg(2+)</name>
        <dbReference type="ChEBI" id="CHEBI:18420"/>
        <label>1</label>
    </ligand>
</feature>
<feature type="binding site" evidence="3">
    <location>
        <position position="56"/>
    </location>
    <ligand>
        <name>Mg(2+)</name>
        <dbReference type="ChEBI" id="CHEBI:18420"/>
        <label>1</label>
    </ligand>
</feature>
<dbReference type="InterPro" id="IPR050792">
    <property type="entry name" value="ADP-ribosylglycohydrolase"/>
</dbReference>
<feature type="region of interest" description="Disordered" evidence="4">
    <location>
        <begin position="278"/>
        <end position="304"/>
    </location>
</feature>
<dbReference type="InterPro" id="IPR036705">
    <property type="entry name" value="Ribosyl_crysJ1_sf"/>
</dbReference>
<feature type="binding site" evidence="3">
    <location>
        <position position="326"/>
    </location>
    <ligand>
        <name>Mg(2+)</name>
        <dbReference type="ChEBI" id="CHEBI:18420"/>
        <label>1</label>
    </ligand>
</feature>
<reference evidence="5 6" key="1">
    <citation type="submission" date="2016-10" db="EMBL/GenBank/DDBJ databases">
        <authorList>
            <person name="de Groot N.N."/>
        </authorList>
    </citation>
    <scope>NUCLEOTIDE SEQUENCE [LARGE SCALE GENOMIC DNA]</scope>
    <source>
        <strain evidence="5 6">DSM 10495</strain>
    </source>
</reference>
<organism evidence="5 6">
    <name type="scientific">Arthrobacter woluwensis</name>
    <dbReference type="NCBI Taxonomy" id="156980"/>
    <lineage>
        <taxon>Bacteria</taxon>
        <taxon>Bacillati</taxon>
        <taxon>Actinomycetota</taxon>
        <taxon>Actinomycetes</taxon>
        <taxon>Micrococcales</taxon>
        <taxon>Micrococcaceae</taxon>
        <taxon>Arthrobacter</taxon>
    </lineage>
</organism>
<dbReference type="EMBL" id="FNSN01000003">
    <property type="protein sequence ID" value="SEB92324.1"/>
    <property type="molecule type" value="Genomic_DNA"/>
</dbReference>